<dbReference type="OrthoDB" id="3754500at2759"/>
<reference evidence="1" key="1">
    <citation type="journal article" date="2021" name="Nat. Commun.">
        <title>Genetic determinants of endophytism in the Arabidopsis root mycobiome.</title>
        <authorList>
            <person name="Mesny F."/>
            <person name="Miyauchi S."/>
            <person name="Thiergart T."/>
            <person name="Pickel B."/>
            <person name="Atanasova L."/>
            <person name="Karlsson M."/>
            <person name="Huettel B."/>
            <person name="Barry K.W."/>
            <person name="Haridas S."/>
            <person name="Chen C."/>
            <person name="Bauer D."/>
            <person name="Andreopoulos W."/>
            <person name="Pangilinan J."/>
            <person name="LaButti K."/>
            <person name="Riley R."/>
            <person name="Lipzen A."/>
            <person name="Clum A."/>
            <person name="Drula E."/>
            <person name="Henrissat B."/>
            <person name="Kohler A."/>
            <person name="Grigoriev I.V."/>
            <person name="Martin F.M."/>
            <person name="Hacquard S."/>
        </authorList>
    </citation>
    <scope>NUCLEOTIDE SEQUENCE</scope>
    <source>
        <strain evidence="1">MPI-SDFR-AT-0120</strain>
    </source>
</reference>
<sequence length="62" mass="7322">MKFQRHLQLPTKYVPSPKRLLDTMTKTAGEGNFHVEMRHNTYCISHNDESLNVKDIYISYHS</sequence>
<name>A0A8K0RFR4_9PLEO</name>
<dbReference type="Proteomes" id="UP000813461">
    <property type="component" value="Unassembled WGS sequence"/>
</dbReference>
<keyword evidence="2" id="KW-1185">Reference proteome</keyword>
<proteinExistence type="predicted"/>
<gene>
    <name evidence="1" type="ORF">FB567DRAFT_519109</name>
</gene>
<dbReference type="AlphaFoldDB" id="A0A8K0RFR4"/>
<accession>A0A8K0RFR4</accession>
<evidence type="ECO:0000313" key="2">
    <source>
        <dbReference type="Proteomes" id="UP000813461"/>
    </source>
</evidence>
<dbReference type="EMBL" id="JAGMVJ010000004">
    <property type="protein sequence ID" value="KAH7091635.1"/>
    <property type="molecule type" value="Genomic_DNA"/>
</dbReference>
<evidence type="ECO:0000313" key="1">
    <source>
        <dbReference type="EMBL" id="KAH7091635.1"/>
    </source>
</evidence>
<organism evidence="1 2">
    <name type="scientific">Paraphoma chrysanthemicola</name>
    <dbReference type="NCBI Taxonomy" id="798071"/>
    <lineage>
        <taxon>Eukaryota</taxon>
        <taxon>Fungi</taxon>
        <taxon>Dikarya</taxon>
        <taxon>Ascomycota</taxon>
        <taxon>Pezizomycotina</taxon>
        <taxon>Dothideomycetes</taxon>
        <taxon>Pleosporomycetidae</taxon>
        <taxon>Pleosporales</taxon>
        <taxon>Pleosporineae</taxon>
        <taxon>Phaeosphaeriaceae</taxon>
        <taxon>Paraphoma</taxon>
    </lineage>
</organism>
<protein>
    <submittedName>
        <fullName evidence="1">Uncharacterized protein</fullName>
    </submittedName>
</protein>
<comment type="caution">
    <text evidence="1">The sequence shown here is derived from an EMBL/GenBank/DDBJ whole genome shotgun (WGS) entry which is preliminary data.</text>
</comment>